<dbReference type="RefSeq" id="WP_209529071.1">
    <property type="nucleotide sequence ID" value="NZ_JAEEGA010000009.1"/>
</dbReference>
<keyword evidence="1" id="KW-1133">Transmembrane helix</keyword>
<dbReference type="Proteomes" id="UP000674938">
    <property type="component" value="Unassembled WGS sequence"/>
</dbReference>
<proteinExistence type="predicted"/>
<evidence type="ECO:0000313" key="3">
    <source>
        <dbReference type="Proteomes" id="UP000674938"/>
    </source>
</evidence>
<feature type="transmembrane region" description="Helical" evidence="1">
    <location>
        <begin position="81"/>
        <end position="102"/>
    </location>
</feature>
<keyword evidence="3" id="KW-1185">Reference proteome</keyword>
<evidence type="ECO:0000313" key="2">
    <source>
        <dbReference type="EMBL" id="MBP1042146.1"/>
    </source>
</evidence>
<comment type="caution">
    <text evidence="2">The sequence shown here is derived from an EMBL/GenBank/DDBJ whole genome shotgun (WGS) entry which is preliminary data.</text>
</comment>
<name>A0A940SWH9_9ENTE</name>
<dbReference type="AlphaFoldDB" id="A0A940SWH9"/>
<gene>
    <name evidence="2" type="ORF">I6N95_14090</name>
</gene>
<dbReference type="EMBL" id="JAEEGA010000009">
    <property type="protein sequence ID" value="MBP1042146.1"/>
    <property type="molecule type" value="Genomic_DNA"/>
</dbReference>
<feature type="transmembrane region" description="Helical" evidence="1">
    <location>
        <begin position="195"/>
        <end position="219"/>
    </location>
</feature>
<reference evidence="2" key="1">
    <citation type="submission" date="2020-12" db="EMBL/GenBank/DDBJ databases">
        <title>Vagococcus allomyrinae sp. nov. and Enterococcus lavae sp. nov., isolated from the larvae of Allomyrina dichotoma.</title>
        <authorList>
            <person name="Lee S.D."/>
        </authorList>
    </citation>
    <scope>NUCLEOTIDE SEQUENCE</scope>
    <source>
        <strain evidence="2">BWB3-3</strain>
    </source>
</reference>
<keyword evidence="1" id="KW-0812">Transmembrane</keyword>
<keyword evidence="1" id="KW-0472">Membrane</keyword>
<feature type="transmembrane region" description="Helical" evidence="1">
    <location>
        <begin position="20"/>
        <end position="46"/>
    </location>
</feature>
<sequence length="240" mass="26481">MTKTRSELKTEAKQMLKGRWGSAILLNLIPTLIALAIATIMGVTLYKTLTSLGVTLDSLATSTTDMTDVSGSGGTGGGSGFFGGLLAAVFSAGISWTYLDLLRNRKQTISPFSDAFRAFKSPFLWGVIALYVLTSLFTFFWALLLIIPGIIKSFAYSQSYFIYYDVYEETGNKMGFLDTITASRRLMNGHKMELFVLYLSFIPWYIVATLTLGIGYLWLNPYVSATTAAFYDNLKVNALD</sequence>
<protein>
    <submittedName>
        <fullName evidence="2">DUF975 family protein</fullName>
    </submittedName>
</protein>
<dbReference type="PANTHER" id="PTHR40076:SF1">
    <property type="entry name" value="MEMBRANE PROTEIN"/>
    <property type="match status" value="1"/>
</dbReference>
<organism evidence="2 3">
    <name type="scientific">Vagococcus allomyrinae</name>
    <dbReference type="NCBI Taxonomy" id="2794353"/>
    <lineage>
        <taxon>Bacteria</taxon>
        <taxon>Bacillati</taxon>
        <taxon>Bacillota</taxon>
        <taxon>Bacilli</taxon>
        <taxon>Lactobacillales</taxon>
        <taxon>Enterococcaceae</taxon>
        <taxon>Vagococcus</taxon>
    </lineage>
</organism>
<dbReference type="Pfam" id="PF06161">
    <property type="entry name" value="DUF975"/>
    <property type="match status" value="1"/>
</dbReference>
<dbReference type="PANTHER" id="PTHR40076">
    <property type="entry name" value="MEMBRANE PROTEIN-RELATED"/>
    <property type="match status" value="1"/>
</dbReference>
<dbReference type="InterPro" id="IPR010380">
    <property type="entry name" value="DUF975"/>
</dbReference>
<feature type="transmembrane region" description="Helical" evidence="1">
    <location>
        <begin position="123"/>
        <end position="151"/>
    </location>
</feature>
<accession>A0A940SWH9</accession>
<evidence type="ECO:0000256" key="1">
    <source>
        <dbReference type="SAM" id="Phobius"/>
    </source>
</evidence>